<proteinExistence type="predicted"/>
<evidence type="ECO:0000313" key="1">
    <source>
        <dbReference type="Ensembl" id="ENSMCSP00000014462.1"/>
    </source>
</evidence>
<dbReference type="AlphaFoldDB" id="A0A8C5U324"/>
<dbReference type="Ensembl" id="ENSMCST00000014831.1">
    <property type="protein sequence ID" value="ENSMCSP00000014462.1"/>
    <property type="gene ID" value="ENSMCSG00000010226.1"/>
</dbReference>
<sequence length="94" mass="9985">MSSAHLLGHTGAVLAALGSQNFSAALHFDLKRGRPCRRCAKNATGCERFYFVYFCSSFPSLSHFSPGTPAALVNPRGGITAEIFSELSATTDTS</sequence>
<protein>
    <submittedName>
        <fullName evidence="1">Uncharacterized protein</fullName>
    </submittedName>
</protein>
<name>A0A8C5U324_9PASS</name>
<reference evidence="1" key="2">
    <citation type="submission" date="2025-09" db="UniProtKB">
        <authorList>
            <consortium name="Ensembl"/>
        </authorList>
    </citation>
    <scope>IDENTIFICATION</scope>
</reference>
<organism evidence="1 2">
    <name type="scientific">Malurus cyaneus samueli</name>
    <dbReference type="NCBI Taxonomy" id="2593467"/>
    <lineage>
        <taxon>Eukaryota</taxon>
        <taxon>Metazoa</taxon>
        <taxon>Chordata</taxon>
        <taxon>Craniata</taxon>
        <taxon>Vertebrata</taxon>
        <taxon>Euteleostomi</taxon>
        <taxon>Archelosauria</taxon>
        <taxon>Archosauria</taxon>
        <taxon>Dinosauria</taxon>
        <taxon>Saurischia</taxon>
        <taxon>Theropoda</taxon>
        <taxon>Coelurosauria</taxon>
        <taxon>Aves</taxon>
        <taxon>Neognathae</taxon>
        <taxon>Neoaves</taxon>
        <taxon>Telluraves</taxon>
        <taxon>Australaves</taxon>
        <taxon>Passeriformes</taxon>
        <taxon>Meliphagoidea</taxon>
        <taxon>Maluridae</taxon>
        <taxon>Malurus</taxon>
    </lineage>
</organism>
<evidence type="ECO:0000313" key="2">
    <source>
        <dbReference type="Proteomes" id="UP000694560"/>
    </source>
</evidence>
<dbReference type="Proteomes" id="UP000694560">
    <property type="component" value="Unplaced"/>
</dbReference>
<reference evidence="1" key="1">
    <citation type="submission" date="2025-08" db="UniProtKB">
        <authorList>
            <consortium name="Ensembl"/>
        </authorList>
    </citation>
    <scope>IDENTIFICATION</scope>
</reference>
<accession>A0A8C5U324</accession>
<keyword evidence="2" id="KW-1185">Reference proteome</keyword>